<protein>
    <submittedName>
        <fullName evidence="1">Uncharacterized protein</fullName>
    </submittedName>
</protein>
<dbReference type="OrthoDB" id="2615564at2"/>
<accession>A0A5J5GHT1</accession>
<reference evidence="1 2" key="1">
    <citation type="submission" date="2019-09" db="EMBL/GenBank/DDBJ databases">
        <title>Bacillus ochoae sp. nov., Paenibacillus whitsoniae sp. nov., Paenibacillus spiritus sp. nov. Isolated from the Mars Exploration Rover during spacecraft assembly.</title>
        <authorList>
            <person name="Seuylemezian A."/>
            <person name="Vaishampayan P."/>
        </authorList>
    </citation>
    <scope>NUCLEOTIDE SEQUENCE [LARGE SCALE GENOMIC DNA]</scope>
    <source>
        <strain evidence="1 2">MER_111</strain>
    </source>
</reference>
<keyword evidence="2" id="KW-1185">Reference proteome</keyword>
<dbReference type="EMBL" id="VYKK01000004">
    <property type="protein sequence ID" value="KAA9007283.1"/>
    <property type="molecule type" value="Genomic_DNA"/>
</dbReference>
<evidence type="ECO:0000313" key="2">
    <source>
        <dbReference type="Proteomes" id="UP000367750"/>
    </source>
</evidence>
<comment type="caution">
    <text evidence="1">The sequence shown here is derived from an EMBL/GenBank/DDBJ whole genome shotgun (WGS) entry which is preliminary data.</text>
</comment>
<name>A0A5J5GHT1_9BACL</name>
<dbReference type="Proteomes" id="UP000367750">
    <property type="component" value="Unassembled WGS sequence"/>
</dbReference>
<dbReference type="AlphaFoldDB" id="A0A5J5GHT1"/>
<sequence length="144" mass="16374">MACFIKTLGVKLRMSLDDFYINRIQQLKKGNMSEYESVLVDVFDQSISWQELKNADRKLQTRVMLKLDEVIKLKESPLDIKKLAYAIQHSRSGAGGCAMTEFECKLCGEVELWSNTATPGICRSCAVDMATNIAKYNYNIMKEC</sequence>
<proteinExistence type="predicted"/>
<gene>
    <name evidence="1" type="ORF">F4V43_02005</name>
</gene>
<evidence type="ECO:0000313" key="1">
    <source>
        <dbReference type="EMBL" id="KAA9007283.1"/>
    </source>
</evidence>
<organism evidence="1 2">
    <name type="scientific">Paenibacillus spiritus</name>
    <dbReference type="NCBI Taxonomy" id="2496557"/>
    <lineage>
        <taxon>Bacteria</taxon>
        <taxon>Bacillati</taxon>
        <taxon>Bacillota</taxon>
        <taxon>Bacilli</taxon>
        <taxon>Bacillales</taxon>
        <taxon>Paenibacillaceae</taxon>
        <taxon>Paenibacillus</taxon>
    </lineage>
</organism>